<evidence type="ECO:0000313" key="1">
    <source>
        <dbReference type="EMBL" id="OAB80457.1"/>
    </source>
</evidence>
<proteinExistence type="predicted"/>
<comment type="caution">
    <text evidence="1">The sequence shown here is derived from an EMBL/GenBank/DDBJ whole genome shotgun (WGS) entry which is preliminary data.</text>
</comment>
<dbReference type="Proteomes" id="UP000077013">
    <property type="component" value="Unassembled WGS sequence"/>
</dbReference>
<sequence length="59" mass="7254">MAGGLKKYSFELIKTNIMIISKLTNTFKRSVFFWDKMKERFEEMRLLFNIDLPYYHLQK</sequence>
<name>A0A167J9H2_9FLAO</name>
<dbReference type="EMBL" id="LRXL01000026">
    <property type="protein sequence ID" value="OAB80457.1"/>
    <property type="molecule type" value="Genomic_DNA"/>
</dbReference>
<dbReference type="AlphaFoldDB" id="A0A167J9H2"/>
<reference evidence="1 2" key="1">
    <citation type="submission" date="2016-02" db="EMBL/GenBank/DDBJ databases">
        <title>Ulvibacter sp. LPB0005, isolated from Thais luteostoma.</title>
        <authorList>
            <person name="Shin S.-K."/>
            <person name="Yi H."/>
        </authorList>
    </citation>
    <scope>NUCLEOTIDE SEQUENCE [LARGE SCALE GENOMIC DNA]</scope>
    <source>
        <strain evidence="1 2">LPB0005</strain>
    </source>
</reference>
<keyword evidence="2" id="KW-1185">Reference proteome</keyword>
<protein>
    <submittedName>
        <fullName evidence="1">Uncharacterized protein</fullName>
    </submittedName>
</protein>
<evidence type="ECO:0000313" key="2">
    <source>
        <dbReference type="Proteomes" id="UP000077013"/>
    </source>
</evidence>
<gene>
    <name evidence="1" type="ORF">ULVI_06905</name>
</gene>
<accession>A0A167J9H2</accession>
<organism evidence="1 2">
    <name type="scientific">Cochleicola gelatinilyticus</name>
    <dbReference type="NCBI Taxonomy" id="1763537"/>
    <lineage>
        <taxon>Bacteria</taxon>
        <taxon>Pseudomonadati</taxon>
        <taxon>Bacteroidota</taxon>
        <taxon>Flavobacteriia</taxon>
        <taxon>Flavobacteriales</taxon>
        <taxon>Flavobacteriaceae</taxon>
        <taxon>Cochleicola</taxon>
    </lineage>
</organism>